<dbReference type="Gene3D" id="3.50.30.10">
    <property type="entry name" value="Phosphohistidine domain"/>
    <property type="match status" value="1"/>
</dbReference>
<dbReference type="Pfam" id="PF00381">
    <property type="entry name" value="PTS-HPr"/>
    <property type="match status" value="1"/>
</dbReference>
<dbReference type="PIRSF" id="PIRSF000732">
    <property type="entry name" value="PTS_enzyme_I"/>
    <property type="match status" value="1"/>
</dbReference>
<comment type="subcellular location">
    <subcellularLocation>
        <location evidence="3 16">Cytoplasm</location>
    </subcellularLocation>
</comment>
<evidence type="ECO:0000256" key="1">
    <source>
        <dbReference type="ARBA" id="ARBA00000683"/>
    </source>
</evidence>
<dbReference type="InterPro" id="IPR023151">
    <property type="entry name" value="PEP_util_CS"/>
</dbReference>
<evidence type="ECO:0000256" key="12">
    <source>
        <dbReference type="ARBA" id="ARBA00022723"/>
    </source>
</evidence>
<keyword evidence="8 16" id="KW-0963">Cytoplasm</keyword>
<dbReference type="GO" id="GO:0008965">
    <property type="term" value="F:phosphoenolpyruvate-protein phosphotransferase activity"/>
    <property type="evidence" value="ECO:0007669"/>
    <property type="project" value="UniProtKB-EC"/>
</dbReference>
<keyword evidence="10 16" id="KW-0808">Transferase</keyword>
<dbReference type="EC" id="2.7.3.9" evidence="5 16"/>
<evidence type="ECO:0000256" key="9">
    <source>
        <dbReference type="ARBA" id="ARBA00022597"/>
    </source>
</evidence>
<dbReference type="InterPro" id="IPR015813">
    <property type="entry name" value="Pyrv/PenolPyrv_kinase-like_dom"/>
</dbReference>
<feature type="domain" description="HPr" evidence="21">
    <location>
        <begin position="1"/>
        <end position="91"/>
    </location>
</feature>
<evidence type="ECO:0000256" key="3">
    <source>
        <dbReference type="ARBA" id="ARBA00004496"/>
    </source>
</evidence>
<comment type="function">
    <text evidence="16">General (non sugar-specific) component of the phosphoenolpyruvate-dependent sugar phosphotransferase system (sugar PTS). This major carbohydrate active-transport system catalyzes the phosphorylation of incoming sugar substrates concomitantly with their translocation across the cell membrane. Enzyme I transfers the phosphoryl group from phosphoenolpyruvate (PEP) to the phosphoryl carrier protein (HPr).</text>
</comment>
<feature type="binding site" evidence="18">
    <location>
        <position position="412"/>
    </location>
    <ligand>
        <name>phosphoenolpyruvate</name>
        <dbReference type="ChEBI" id="CHEBI:58702"/>
    </ligand>
</feature>
<dbReference type="Gene3D" id="3.20.20.60">
    <property type="entry name" value="Phosphoenolpyruvate-binding domains"/>
    <property type="match status" value="1"/>
</dbReference>
<evidence type="ECO:0000256" key="10">
    <source>
        <dbReference type="ARBA" id="ARBA00022679"/>
    </source>
</evidence>
<keyword evidence="12 16" id="KW-0479">Metal-binding</keyword>
<dbReference type="GO" id="GO:0046872">
    <property type="term" value="F:metal ion binding"/>
    <property type="evidence" value="ECO:0007669"/>
    <property type="project" value="UniProtKB-KW"/>
</dbReference>
<evidence type="ECO:0000259" key="21">
    <source>
        <dbReference type="PROSITE" id="PS51350"/>
    </source>
</evidence>
<dbReference type="GO" id="GO:0009401">
    <property type="term" value="P:phosphoenolpyruvate-dependent sugar phosphotransferase system"/>
    <property type="evidence" value="ECO:0007669"/>
    <property type="project" value="UniProtKB-KW"/>
</dbReference>
<evidence type="ECO:0000256" key="4">
    <source>
        <dbReference type="ARBA" id="ARBA00007837"/>
    </source>
</evidence>
<feature type="active site" description="Proton donor" evidence="17">
    <location>
        <position position="617"/>
    </location>
</feature>
<dbReference type="SUPFAM" id="SSF52009">
    <property type="entry name" value="Phosphohistidine domain"/>
    <property type="match status" value="1"/>
</dbReference>
<dbReference type="InterPro" id="IPR040442">
    <property type="entry name" value="Pyrv_kinase-like_dom_sf"/>
</dbReference>
<evidence type="ECO:0000256" key="5">
    <source>
        <dbReference type="ARBA" id="ARBA00012232"/>
    </source>
</evidence>
<dbReference type="SUPFAM" id="SSF51621">
    <property type="entry name" value="Phosphoenolpyruvate/pyruvate domain"/>
    <property type="match status" value="1"/>
</dbReference>
<evidence type="ECO:0000256" key="15">
    <source>
        <dbReference type="ARBA" id="ARBA00033235"/>
    </source>
</evidence>
<evidence type="ECO:0000256" key="7">
    <source>
        <dbReference type="ARBA" id="ARBA00022448"/>
    </source>
</evidence>
<evidence type="ECO:0000256" key="13">
    <source>
        <dbReference type="ARBA" id="ARBA00022777"/>
    </source>
</evidence>
<dbReference type="Pfam" id="PF02896">
    <property type="entry name" value="PEP-utilizers_C"/>
    <property type="match status" value="1"/>
</dbReference>
<dbReference type="PROSITE" id="PS51350">
    <property type="entry name" value="PTS_HPR_DOM"/>
    <property type="match status" value="1"/>
</dbReference>
<dbReference type="InterPro" id="IPR006318">
    <property type="entry name" value="PTS_EI-like"/>
</dbReference>
<feature type="active site" description="Tele-phosphohistidine intermediate" evidence="17">
    <location>
        <position position="305"/>
    </location>
</feature>
<evidence type="ECO:0000313" key="22">
    <source>
        <dbReference type="EMBL" id="KAF1023496.1"/>
    </source>
</evidence>
<evidence type="ECO:0000256" key="19">
    <source>
        <dbReference type="PIRSR" id="PIRSR000732-3"/>
    </source>
</evidence>
<proteinExistence type="inferred from homology"/>
<dbReference type="Proteomes" id="UP000461670">
    <property type="component" value="Unassembled WGS sequence"/>
</dbReference>
<evidence type="ECO:0000256" key="20">
    <source>
        <dbReference type="SAM" id="MobiDB-lite"/>
    </source>
</evidence>
<feature type="binding site" evidence="18">
    <location>
        <position position="448"/>
    </location>
    <ligand>
        <name>phosphoenolpyruvate</name>
        <dbReference type="ChEBI" id="CHEBI:58702"/>
    </ligand>
</feature>
<evidence type="ECO:0000256" key="18">
    <source>
        <dbReference type="PIRSR" id="PIRSR000732-2"/>
    </source>
</evidence>
<dbReference type="PRINTS" id="PR01736">
    <property type="entry name" value="PHPHTRNFRASE"/>
</dbReference>
<gene>
    <name evidence="22" type="primary">ptsI_1</name>
    <name evidence="22" type="ORF">GAK30_00447</name>
</gene>
<dbReference type="InterPro" id="IPR008279">
    <property type="entry name" value="PEP-util_enz_mobile_dom"/>
</dbReference>
<comment type="catalytic activity">
    <reaction evidence="1 16">
        <text>L-histidyl-[protein] + phosphoenolpyruvate = N(pros)-phospho-L-histidyl-[protein] + pyruvate</text>
        <dbReference type="Rhea" id="RHEA:23880"/>
        <dbReference type="Rhea" id="RHEA-COMP:9745"/>
        <dbReference type="Rhea" id="RHEA-COMP:9746"/>
        <dbReference type="ChEBI" id="CHEBI:15361"/>
        <dbReference type="ChEBI" id="CHEBI:29979"/>
        <dbReference type="ChEBI" id="CHEBI:58702"/>
        <dbReference type="ChEBI" id="CHEBI:64837"/>
        <dbReference type="EC" id="2.7.3.9"/>
    </reaction>
</comment>
<dbReference type="Pfam" id="PF05524">
    <property type="entry name" value="PEP-utilisers_N"/>
    <property type="match status" value="1"/>
</dbReference>
<dbReference type="PROSITE" id="PS00742">
    <property type="entry name" value="PEP_ENZYMES_2"/>
    <property type="match status" value="1"/>
</dbReference>
<dbReference type="InterPro" id="IPR050499">
    <property type="entry name" value="PEP-utilizing_PTS_enzyme"/>
</dbReference>
<dbReference type="Pfam" id="PF00391">
    <property type="entry name" value="PEP-utilizers"/>
    <property type="match status" value="1"/>
</dbReference>
<dbReference type="InterPro" id="IPR000121">
    <property type="entry name" value="PEP_util_C"/>
</dbReference>
<protein>
    <recommendedName>
        <fullName evidence="6 16">Phosphoenolpyruvate-protein phosphotransferase</fullName>
        <ecNumber evidence="5 16">2.7.3.9</ecNumber>
    </recommendedName>
    <alternativeName>
        <fullName evidence="15 16">Phosphotransferase system, enzyme I</fullName>
    </alternativeName>
</protein>
<evidence type="ECO:0000256" key="11">
    <source>
        <dbReference type="ARBA" id="ARBA00022683"/>
    </source>
</evidence>
<sequence>MIETTTTVRVLEGLHTRPAAHLARLAKRFDCAVELHYRGASANGKSSVKLMLLGVKEGDEVTVRADEHDESQAMPELLHYLQDPRAGLDETDATPAGTAQAGSDSAPAAAAATGEGLAGNVRIGVSGSAGLALGPALVYFPQPLVAHRQVIEAGDIPAELQRFQQVLQAFVQHPAGAGVPSGGTQSRAILQALIDVAQDDEYVGAIVRGIQDRGDAAAVTLRVGKVLAETFEAMADPYMRARAEDIRGVTRQLAAALLDQPLPDLSAIDRPCVLVAHDLSALEFARVPVEQILGLVCTGGSATSHVAIMARTHGLPAVLGVPLEAARVADGTTLIVDGDQGQVTLAPLPAQREQAAARIAEAQRQRHALLRFRDVQPRTRDGRAIDIAANLGGLGEIALAQQAGAMGVGLFRTELLFMQQRTLPSEQGQAEVYLRLAQAFHPQPVIIRTLDIGGDKPVAGIDFPREENPFLGWRGVRMCLDRPDVFKPQLRALLRAAVAGNVRVMIPMISDVEEVRRVRALVHECEAELRTQGVAHGRFELGIMVETSAAVLQADALAAEVSFFSIGTNDLTQYVMAADRANARIDALYRTEHPAVMTAIRMTCEAARRAGIWVGICGEAAANPTLIPRFVEMGVTELSMSPAAILAAKQCVSEIGDAPAAA</sequence>
<feature type="binding site" evidence="19">
    <location>
        <position position="546"/>
    </location>
    <ligand>
        <name>Mg(2+)</name>
        <dbReference type="ChEBI" id="CHEBI:18420"/>
    </ligand>
</feature>
<dbReference type="InterPro" id="IPR036637">
    <property type="entry name" value="Phosphohistidine_dom_sf"/>
</dbReference>
<accession>A0A7V8FRQ4</accession>
<evidence type="ECO:0000256" key="17">
    <source>
        <dbReference type="PIRSR" id="PIRSR000732-1"/>
    </source>
</evidence>
<dbReference type="SUPFAM" id="SSF47831">
    <property type="entry name" value="Enzyme I of the PEP:sugar phosphotransferase system HPr-binding (sub)domain"/>
    <property type="match status" value="1"/>
</dbReference>
<feature type="binding site" evidence="18">
    <location>
        <begin position="569"/>
        <end position="570"/>
    </location>
    <ligand>
        <name>phosphoenolpyruvate</name>
        <dbReference type="ChEBI" id="CHEBI:58702"/>
    </ligand>
</feature>
<dbReference type="InterPro" id="IPR008731">
    <property type="entry name" value="PTS_EIN"/>
</dbReference>
<dbReference type="GO" id="GO:0005737">
    <property type="term" value="C:cytoplasm"/>
    <property type="evidence" value="ECO:0007669"/>
    <property type="project" value="UniProtKB-SubCell"/>
</dbReference>
<comment type="similarity">
    <text evidence="4 16">Belongs to the PEP-utilizing enzyme family.</text>
</comment>
<dbReference type="Gene3D" id="1.10.274.10">
    <property type="entry name" value="PtsI, HPr-binding domain"/>
    <property type="match status" value="1"/>
</dbReference>
<evidence type="ECO:0000256" key="6">
    <source>
        <dbReference type="ARBA" id="ARBA00016544"/>
    </source>
</evidence>
<dbReference type="InterPro" id="IPR001020">
    <property type="entry name" value="PTS_HPr_His_P_site"/>
</dbReference>
<dbReference type="EMBL" id="WNDQ01000004">
    <property type="protein sequence ID" value="KAF1023496.1"/>
    <property type="molecule type" value="Genomic_DNA"/>
</dbReference>
<dbReference type="GO" id="GO:0016301">
    <property type="term" value="F:kinase activity"/>
    <property type="evidence" value="ECO:0007669"/>
    <property type="project" value="UniProtKB-KW"/>
</dbReference>
<dbReference type="NCBIfam" id="TIGR01003">
    <property type="entry name" value="PTS_HPr_family"/>
    <property type="match status" value="1"/>
</dbReference>
<evidence type="ECO:0000256" key="2">
    <source>
        <dbReference type="ARBA" id="ARBA00001946"/>
    </source>
</evidence>
<name>A0A7V8FRQ4_9BURK</name>
<dbReference type="PRINTS" id="PR00107">
    <property type="entry name" value="PHOSPHOCPHPR"/>
</dbReference>
<dbReference type="PANTHER" id="PTHR46244:SF6">
    <property type="entry name" value="PHOSPHOENOLPYRUVATE-PROTEIN PHOSPHOTRANSFERASE"/>
    <property type="match status" value="1"/>
</dbReference>
<keyword evidence="7 16" id="KW-0813">Transport</keyword>
<feature type="binding site" evidence="19">
    <location>
        <position position="570"/>
    </location>
    <ligand>
        <name>Mg(2+)</name>
        <dbReference type="ChEBI" id="CHEBI:18420"/>
    </ligand>
</feature>
<dbReference type="NCBIfam" id="TIGR01417">
    <property type="entry name" value="PTS_I_fam"/>
    <property type="match status" value="1"/>
</dbReference>
<evidence type="ECO:0000256" key="16">
    <source>
        <dbReference type="PIRNR" id="PIRNR000732"/>
    </source>
</evidence>
<dbReference type="CDD" id="cd00367">
    <property type="entry name" value="PTS-HPr_like"/>
    <property type="match status" value="1"/>
</dbReference>
<dbReference type="PANTHER" id="PTHR46244">
    <property type="entry name" value="PHOSPHOENOLPYRUVATE-PROTEIN PHOSPHOTRANSFERASE"/>
    <property type="match status" value="1"/>
</dbReference>
<dbReference type="Gene3D" id="3.30.1340.10">
    <property type="entry name" value="HPr-like"/>
    <property type="match status" value="1"/>
</dbReference>
<keyword evidence="13 16" id="KW-0418">Kinase</keyword>
<keyword evidence="9 16" id="KW-0762">Sugar transport</keyword>
<organism evidence="22 23">
    <name type="scientific">Paracidovorax wautersii</name>
    <dbReference type="NCBI Taxonomy" id="1177982"/>
    <lineage>
        <taxon>Bacteria</taxon>
        <taxon>Pseudomonadati</taxon>
        <taxon>Pseudomonadota</taxon>
        <taxon>Betaproteobacteria</taxon>
        <taxon>Burkholderiales</taxon>
        <taxon>Comamonadaceae</taxon>
        <taxon>Paracidovorax</taxon>
    </lineage>
</organism>
<evidence type="ECO:0000256" key="8">
    <source>
        <dbReference type="ARBA" id="ARBA00022490"/>
    </source>
</evidence>
<comment type="caution">
    <text evidence="22">The sequence shown here is derived from an EMBL/GenBank/DDBJ whole genome shotgun (WGS) entry which is preliminary data.</text>
</comment>
<dbReference type="InterPro" id="IPR024692">
    <property type="entry name" value="PTS_EI"/>
</dbReference>
<keyword evidence="11 16" id="KW-0598">Phosphotransferase system</keyword>
<feature type="binding site" evidence="18">
    <location>
        <position position="580"/>
    </location>
    <ligand>
        <name>phosphoenolpyruvate</name>
        <dbReference type="ChEBI" id="CHEBI:58702"/>
    </ligand>
</feature>
<dbReference type="InterPro" id="IPR035895">
    <property type="entry name" value="HPr-like_sf"/>
</dbReference>
<dbReference type="PROSITE" id="PS00369">
    <property type="entry name" value="PTS_HPR_HIS"/>
    <property type="match status" value="1"/>
</dbReference>
<dbReference type="InterPro" id="IPR036618">
    <property type="entry name" value="PtsI_HPr-bd_sf"/>
</dbReference>
<feature type="region of interest" description="Disordered" evidence="20">
    <location>
        <begin position="87"/>
        <end position="107"/>
    </location>
</feature>
<evidence type="ECO:0000256" key="14">
    <source>
        <dbReference type="ARBA" id="ARBA00022842"/>
    </source>
</evidence>
<comment type="cofactor">
    <cofactor evidence="2 16 19">
        <name>Mg(2+)</name>
        <dbReference type="ChEBI" id="CHEBI:18420"/>
    </cofactor>
</comment>
<dbReference type="AlphaFoldDB" id="A0A7V8FRQ4"/>
<evidence type="ECO:0000313" key="23">
    <source>
        <dbReference type="Proteomes" id="UP000461670"/>
    </source>
</evidence>
<keyword evidence="22" id="KW-0670">Pyruvate</keyword>
<keyword evidence="14 16" id="KW-0460">Magnesium</keyword>
<reference evidence="23" key="1">
    <citation type="journal article" date="2020" name="MBio">
        <title>Horizontal gene transfer to a defensive symbiont with a reduced genome amongst a multipartite beetle microbiome.</title>
        <authorList>
            <person name="Waterworth S.C."/>
            <person name="Florez L.V."/>
            <person name="Rees E.R."/>
            <person name="Hertweck C."/>
            <person name="Kaltenpoth M."/>
            <person name="Kwan J.C."/>
        </authorList>
    </citation>
    <scope>NUCLEOTIDE SEQUENCE [LARGE SCALE GENOMIC DNA]</scope>
</reference>
<dbReference type="SUPFAM" id="SSF55594">
    <property type="entry name" value="HPr-like"/>
    <property type="match status" value="1"/>
</dbReference>
<dbReference type="InterPro" id="IPR000032">
    <property type="entry name" value="HPr-like"/>
</dbReference>